<dbReference type="Gene3D" id="3.30.420.40">
    <property type="match status" value="2"/>
</dbReference>
<dbReference type="Pfam" id="PF00480">
    <property type="entry name" value="ROK"/>
    <property type="match status" value="1"/>
</dbReference>
<evidence type="ECO:0000313" key="4">
    <source>
        <dbReference type="Proteomes" id="UP000181956"/>
    </source>
</evidence>
<comment type="similarity">
    <text evidence="1">Belongs to the ROK (NagC/XylR) family.</text>
</comment>
<keyword evidence="3" id="KW-0808">Transferase</keyword>
<dbReference type="RefSeq" id="WP_083365031.1">
    <property type="nucleotide sequence ID" value="NZ_LT629742.1"/>
</dbReference>
<sequence length="410" mass="41374">MAQTPAADSSRPARRGNNLDDVRRNNLAVVLGISHARGRVSRAELTRATGLNRSTIGALVAELVELGLVDEAEPSATKLAGRPSPVIVPREDVVAIAVNPEIDAVTIALVGLGGRVLSRIRHDTATAPSPDEVVAIVAAAVAGMRGELGASARFVGVGVAVPGLVRASDGVVILAPHLGWRDVPIAEMLAAELQLPVTAANDASAGVVAESQYGAGRGARGLVYLNGGASGIGGGIALDGQLFEGAAGYAGEFGHTFVNSAGSPCHCGASGCLETEVRRAPLLALLGLDNTRSEELEEALLAHLARPEGPDAAVAALLERQGGFLAIALRNIVNALNPELVLLGGFLGTLYAVAPERLSGAVSRSALPGAGDGVRFGRAELGNELLAVGAALLAFKPVLEDPAGVAAPAG</sequence>
<dbReference type="InterPro" id="IPR043129">
    <property type="entry name" value="ATPase_NBD"/>
</dbReference>
<dbReference type="Pfam" id="PF12802">
    <property type="entry name" value="MarR_2"/>
    <property type="match status" value="1"/>
</dbReference>
<dbReference type="STRING" id="412690.SAMN04489834_3331"/>
<dbReference type="InterPro" id="IPR000600">
    <property type="entry name" value="ROK"/>
</dbReference>
<dbReference type="EMBL" id="LT629742">
    <property type="protein sequence ID" value="SDT29095.1"/>
    <property type="molecule type" value="Genomic_DNA"/>
</dbReference>
<reference evidence="4" key="1">
    <citation type="submission" date="2016-10" db="EMBL/GenBank/DDBJ databases">
        <authorList>
            <person name="Varghese N."/>
            <person name="Submissions S."/>
        </authorList>
    </citation>
    <scope>NUCLEOTIDE SEQUENCE [LARGE SCALE GENOMIC DNA]</scope>
    <source>
        <strain evidence="4">DSM 21772</strain>
    </source>
</reference>
<accession>A0A1H1Z5J7</accession>
<protein>
    <submittedName>
        <fullName evidence="3">Sugar kinase of the NBD/HSP70 family, may contain an N-terminal HTH domain</fullName>
    </submittedName>
</protein>
<name>A0A1H1Z5J7_9MICO</name>
<dbReference type="InterPro" id="IPR036388">
    <property type="entry name" value="WH-like_DNA-bd_sf"/>
</dbReference>
<dbReference type="SUPFAM" id="SSF53067">
    <property type="entry name" value="Actin-like ATPase domain"/>
    <property type="match status" value="1"/>
</dbReference>
<dbReference type="PANTHER" id="PTHR18964:SF149">
    <property type="entry name" value="BIFUNCTIONAL UDP-N-ACETYLGLUCOSAMINE 2-EPIMERASE_N-ACETYLMANNOSAMINE KINASE"/>
    <property type="match status" value="1"/>
</dbReference>
<dbReference type="PANTHER" id="PTHR18964">
    <property type="entry name" value="ROK (REPRESSOR, ORF, KINASE) FAMILY"/>
    <property type="match status" value="1"/>
</dbReference>
<dbReference type="SUPFAM" id="SSF46785">
    <property type="entry name" value="Winged helix' DNA-binding domain"/>
    <property type="match status" value="1"/>
</dbReference>
<evidence type="ECO:0000313" key="3">
    <source>
        <dbReference type="EMBL" id="SDT29095.1"/>
    </source>
</evidence>
<organism evidence="3 4">
    <name type="scientific">Microterricola viridarii</name>
    <dbReference type="NCBI Taxonomy" id="412690"/>
    <lineage>
        <taxon>Bacteria</taxon>
        <taxon>Bacillati</taxon>
        <taxon>Actinomycetota</taxon>
        <taxon>Actinomycetes</taxon>
        <taxon>Micrococcales</taxon>
        <taxon>Microbacteriaceae</taxon>
        <taxon>Microterricola</taxon>
    </lineage>
</organism>
<dbReference type="GO" id="GO:0016301">
    <property type="term" value="F:kinase activity"/>
    <property type="evidence" value="ECO:0007669"/>
    <property type="project" value="UniProtKB-KW"/>
</dbReference>
<dbReference type="AlphaFoldDB" id="A0A1H1Z5J7"/>
<keyword evidence="3" id="KW-0418">Kinase</keyword>
<evidence type="ECO:0000256" key="1">
    <source>
        <dbReference type="ARBA" id="ARBA00006479"/>
    </source>
</evidence>
<dbReference type="InterPro" id="IPR036390">
    <property type="entry name" value="WH_DNA-bd_sf"/>
</dbReference>
<dbReference type="Proteomes" id="UP000181956">
    <property type="component" value="Chromosome I"/>
</dbReference>
<dbReference type="InterPro" id="IPR000835">
    <property type="entry name" value="HTH_MarR-typ"/>
</dbReference>
<evidence type="ECO:0000259" key="2">
    <source>
        <dbReference type="Pfam" id="PF12802"/>
    </source>
</evidence>
<dbReference type="OrthoDB" id="5174513at2"/>
<feature type="domain" description="HTH marR-type" evidence="2">
    <location>
        <begin position="26"/>
        <end position="72"/>
    </location>
</feature>
<gene>
    <name evidence="3" type="ORF">SAMN04489834_3331</name>
</gene>
<dbReference type="Gene3D" id="1.10.10.10">
    <property type="entry name" value="Winged helix-like DNA-binding domain superfamily/Winged helix DNA-binding domain"/>
    <property type="match status" value="1"/>
</dbReference>
<proteinExistence type="inferred from homology"/>
<keyword evidence="4" id="KW-1185">Reference proteome</keyword>